<name>A0ABW1ZDN8_9BACT</name>
<evidence type="ECO:0008006" key="3">
    <source>
        <dbReference type="Google" id="ProtNLM"/>
    </source>
</evidence>
<gene>
    <name evidence="1" type="ORF">ACFQBQ_17175</name>
</gene>
<evidence type="ECO:0000313" key="2">
    <source>
        <dbReference type="Proteomes" id="UP001596391"/>
    </source>
</evidence>
<reference evidence="2" key="1">
    <citation type="journal article" date="2019" name="Int. J. Syst. Evol. Microbiol.">
        <title>The Global Catalogue of Microorganisms (GCM) 10K type strain sequencing project: providing services to taxonomists for standard genome sequencing and annotation.</title>
        <authorList>
            <consortium name="The Broad Institute Genomics Platform"/>
            <consortium name="The Broad Institute Genome Sequencing Center for Infectious Disease"/>
            <person name="Wu L."/>
            <person name="Ma J."/>
        </authorList>
    </citation>
    <scope>NUCLEOTIDE SEQUENCE [LARGE SCALE GENOMIC DNA]</scope>
    <source>
        <strain evidence="2">CGMCC 1.16026</strain>
    </source>
</reference>
<dbReference type="RefSeq" id="WP_263370823.1">
    <property type="nucleotide sequence ID" value="NZ_JAGSYD010000002.1"/>
</dbReference>
<dbReference type="Proteomes" id="UP001596391">
    <property type="component" value="Unassembled WGS sequence"/>
</dbReference>
<evidence type="ECO:0000313" key="1">
    <source>
        <dbReference type="EMBL" id="MFC6647271.1"/>
    </source>
</evidence>
<protein>
    <recommendedName>
        <fullName evidence="3">HEPN domain-containing protein</fullName>
    </recommendedName>
</protein>
<proteinExistence type="predicted"/>
<keyword evidence="2" id="KW-1185">Reference proteome</keyword>
<comment type="caution">
    <text evidence="1">The sequence shown here is derived from an EMBL/GenBank/DDBJ whole genome shotgun (WGS) entry which is preliminary data.</text>
</comment>
<sequence length="144" mass="15993">MIHLEHPSNEIWEERRNWFEQKAEPSDDGGYLLSEHACAMVADLQCAFCAGAWIAVIVLAAAAIDAHLHDAEGFTGSSKRVIDEAGADPLLHDLRKRRNALIHSDSASPAITVDQQWSERTRLEGDARLAVELVFRVFYANPSI</sequence>
<organism evidence="1 2">
    <name type="scientific">Granulicella cerasi</name>
    <dbReference type="NCBI Taxonomy" id="741063"/>
    <lineage>
        <taxon>Bacteria</taxon>
        <taxon>Pseudomonadati</taxon>
        <taxon>Acidobacteriota</taxon>
        <taxon>Terriglobia</taxon>
        <taxon>Terriglobales</taxon>
        <taxon>Acidobacteriaceae</taxon>
        <taxon>Granulicella</taxon>
    </lineage>
</organism>
<accession>A0ABW1ZDN8</accession>
<dbReference type="EMBL" id="JBHSWI010000001">
    <property type="protein sequence ID" value="MFC6647271.1"/>
    <property type="molecule type" value="Genomic_DNA"/>
</dbReference>